<organism evidence="4 5">
    <name type="scientific">Nitratiruptor tergarcus DSM 16512</name>
    <dbReference type="NCBI Taxonomy" id="1069081"/>
    <lineage>
        <taxon>Bacteria</taxon>
        <taxon>Pseudomonadati</taxon>
        <taxon>Campylobacterota</taxon>
        <taxon>Epsilonproteobacteria</taxon>
        <taxon>Nautiliales</taxon>
        <taxon>Nitratiruptoraceae</taxon>
        <taxon>Nitratiruptor</taxon>
    </lineage>
</organism>
<dbReference type="PANTHER" id="PTHR43626:SF4">
    <property type="entry name" value="GCN5-RELATED N-ACETYLTRANSFERASE 2, CHLOROPLASTIC"/>
    <property type="match status" value="1"/>
</dbReference>
<dbReference type="GO" id="GO:0005737">
    <property type="term" value="C:cytoplasm"/>
    <property type="evidence" value="ECO:0007669"/>
    <property type="project" value="TreeGrafter"/>
</dbReference>
<dbReference type="InterPro" id="IPR016181">
    <property type="entry name" value="Acyl_CoA_acyltransferase"/>
</dbReference>
<keyword evidence="1 4" id="KW-0808">Transferase</keyword>
<dbReference type="SUPFAM" id="SSF55729">
    <property type="entry name" value="Acyl-CoA N-acyltransferases (Nat)"/>
    <property type="match status" value="1"/>
</dbReference>
<dbReference type="PANTHER" id="PTHR43626">
    <property type="entry name" value="ACYL-COA N-ACYLTRANSFERASE"/>
    <property type="match status" value="1"/>
</dbReference>
<sequence length="155" mass="17700">MSLVTYKKPILTDIPAMQSLVAQYVKDGIILPRSDDEVATNIRSYIVASIEESIIGYVALHIHSMRLAEIRSLIVKEEFQGKGIGKELVTRALEEGKSLAVQEILALTYNREFFEKLGFHEIPKEQIPEQKIWQDCIKCKHFPICNEVAMLKRVN</sequence>
<proteinExistence type="predicted"/>
<evidence type="ECO:0000313" key="5">
    <source>
        <dbReference type="Proteomes" id="UP000192602"/>
    </source>
</evidence>
<keyword evidence="5" id="KW-1185">Reference proteome</keyword>
<dbReference type="InterPro" id="IPR045039">
    <property type="entry name" value="NSI-like"/>
</dbReference>
<dbReference type="Proteomes" id="UP000192602">
    <property type="component" value="Unassembled WGS sequence"/>
</dbReference>
<dbReference type="InterPro" id="IPR000182">
    <property type="entry name" value="GNAT_dom"/>
</dbReference>
<evidence type="ECO:0000256" key="1">
    <source>
        <dbReference type="ARBA" id="ARBA00022679"/>
    </source>
</evidence>
<keyword evidence="2" id="KW-0012">Acyltransferase</keyword>
<protein>
    <submittedName>
        <fullName evidence="4">Amino-acid N-acetyltransferase</fullName>
    </submittedName>
</protein>
<dbReference type="GO" id="GO:0008080">
    <property type="term" value="F:N-acetyltransferase activity"/>
    <property type="evidence" value="ECO:0007669"/>
    <property type="project" value="InterPro"/>
</dbReference>
<dbReference type="Pfam" id="PF00583">
    <property type="entry name" value="Acetyltransf_1"/>
    <property type="match status" value="1"/>
</dbReference>
<reference evidence="5" key="1">
    <citation type="submission" date="2017-04" db="EMBL/GenBank/DDBJ databases">
        <authorList>
            <person name="Varghese N."/>
            <person name="Submissions S."/>
        </authorList>
    </citation>
    <scope>NUCLEOTIDE SEQUENCE [LARGE SCALE GENOMIC DNA]</scope>
    <source>
        <strain evidence="5">DSM 16512</strain>
    </source>
</reference>
<dbReference type="NCBIfam" id="NF005840">
    <property type="entry name" value="PRK07757.1"/>
    <property type="match status" value="1"/>
</dbReference>
<feature type="domain" description="N-acetyltransferase" evidence="3">
    <location>
        <begin position="4"/>
        <end position="155"/>
    </location>
</feature>
<dbReference type="AlphaFoldDB" id="A0A1W1WTB4"/>
<name>A0A1W1WTB4_9BACT</name>
<gene>
    <name evidence="4" type="ORF">SAMN05660197_1375</name>
</gene>
<dbReference type="STRING" id="1069081.SAMN05660197_1375"/>
<dbReference type="CDD" id="cd04301">
    <property type="entry name" value="NAT_SF"/>
    <property type="match status" value="1"/>
</dbReference>
<accession>A0A1W1WTB4</accession>
<evidence type="ECO:0000259" key="3">
    <source>
        <dbReference type="PROSITE" id="PS51186"/>
    </source>
</evidence>
<dbReference type="Gene3D" id="3.40.630.30">
    <property type="match status" value="1"/>
</dbReference>
<evidence type="ECO:0000256" key="2">
    <source>
        <dbReference type="ARBA" id="ARBA00023315"/>
    </source>
</evidence>
<evidence type="ECO:0000313" key="4">
    <source>
        <dbReference type="EMBL" id="SMC09558.1"/>
    </source>
</evidence>
<dbReference type="EMBL" id="FWWZ01000001">
    <property type="protein sequence ID" value="SMC09558.1"/>
    <property type="molecule type" value="Genomic_DNA"/>
</dbReference>
<dbReference type="PROSITE" id="PS51186">
    <property type="entry name" value="GNAT"/>
    <property type="match status" value="1"/>
</dbReference>